<name>A0ABN7NLP0_TIMPD</name>
<evidence type="ECO:0000259" key="7">
    <source>
        <dbReference type="Pfam" id="PF10277"/>
    </source>
</evidence>
<evidence type="ECO:0000256" key="5">
    <source>
        <dbReference type="ARBA" id="ARBA00023136"/>
    </source>
</evidence>
<comment type="subcellular location">
    <subcellularLocation>
        <location evidence="1">Endomembrane system</location>
        <topology evidence="1">Multi-pass membrane protein</topology>
    </subcellularLocation>
</comment>
<evidence type="ECO:0000256" key="1">
    <source>
        <dbReference type="ARBA" id="ARBA00004127"/>
    </source>
</evidence>
<dbReference type="InterPro" id="IPR050911">
    <property type="entry name" value="DRAM/TMEM150_Autophagy_Mod"/>
</dbReference>
<keyword evidence="9" id="KW-1185">Reference proteome</keyword>
<dbReference type="Pfam" id="PF10277">
    <property type="entry name" value="Frag1"/>
    <property type="match status" value="1"/>
</dbReference>
<feature type="transmembrane region" description="Helical" evidence="6">
    <location>
        <begin position="12"/>
        <end position="33"/>
    </location>
</feature>
<feature type="transmembrane region" description="Helical" evidence="6">
    <location>
        <begin position="53"/>
        <end position="69"/>
    </location>
</feature>
<accession>A0ABN7NLP0</accession>
<evidence type="ECO:0000256" key="3">
    <source>
        <dbReference type="ARBA" id="ARBA00022692"/>
    </source>
</evidence>
<dbReference type="PANTHER" id="PTHR21324">
    <property type="entry name" value="FASTING-INDUCIBLE INTEGRAL MEMBRANE PROTEIN TM6P1-RELATED"/>
    <property type="match status" value="1"/>
</dbReference>
<keyword evidence="3 6" id="KW-0812">Transmembrane</keyword>
<dbReference type="InterPro" id="IPR019402">
    <property type="entry name" value="CWH43_N"/>
</dbReference>
<proteinExistence type="inferred from homology"/>
<dbReference type="Proteomes" id="UP001153148">
    <property type="component" value="Unassembled WGS sequence"/>
</dbReference>
<feature type="domain" description="CWH43-like N-terminal" evidence="7">
    <location>
        <begin position="7"/>
        <end position="67"/>
    </location>
</feature>
<keyword evidence="4 6" id="KW-1133">Transmembrane helix</keyword>
<gene>
    <name evidence="8" type="ORF">TPAB3V08_LOCUS1258</name>
</gene>
<comment type="caution">
    <text evidence="8">The sequence shown here is derived from an EMBL/GenBank/DDBJ whole genome shotgun (WGS) entry which is preliminary data.</text>
</comment>
<keyword evidence="5 6" id="KW-0472">Membrane</keyword>
<evidence type="ECO:0000256" key="6">
    <source>
        <dbReference type="SAM" id="Phobius"/>
    </source>
</evidence>
<dbReference type="EMBL" id="CAJPIN010001119">
    <property type="protein sequence ID" value="CAG2054225.1"/>
    <property type="molecule type" value="Genomic_DNA"/>
</dbReference>
<evidence type="ECO:0000313" key="8">
    <source>
        <dbReference type="EMBL" id="CAG2054225.1"/>
    </source>
</evidence>
<comment type="similarity">
    <text evidence="2">Belongs to the DRAM/TMEM150 family.</text>
</comment>
<protein>
    <recommendedName>
        <fullName evidence="7">CWH43-like N-terminal domain-containing protein</fullName>
    </recommendedName>
</protein>
<evidence type="ECO:0000313" key="9">
    <source>
        <dbReference type="Proteomes" id="UP001153148"/>
    </source>
</evidence>
<reference evidence="8" key="1">
    <citation type="submission" date="2021-03" db="EMBL/GenBank/DDBJ databases">
        <authorList>
            <person name="Tran Van P."/>
        </authorList>
    </citation>
    <scope>NUCLEOTIDE SEQUENCE</scope>
</reference>
<evidence type="ECO:0000256" key="4">
    <source>
        <dbReference type="ARBA" id="ARBA00022989"/>
    </source>
</evidence>
<evidence type="ECO:0000256" key="2">
    <source>
        <dbReference type="ARBA" id="ARBA00006565"/>
    </source>
</evidence>
<sequence length="89" mass="9779">MKYRKLHLLPISVFVLIPTTFVITYTCAVLLGHVEPGFPYISDTGALPPESCVFSQLLGIASVLYALLYRQAVTIEPETSGSVARNQDH</sequence>
<organism evidence="8 9">
    <name type="scientific">Timema podura</name>
    <name type="common">Walking stick</name>
    <dbReference type="NCBI Taxonomy" id="61482"/>
    <lineage>
        <taxon>Eukaryota</taxon>
        <taxon>Metazoa</taxon>
        <taxon>Ecdysozoa</taxon>
        <taxon>Arthropoda</taxon>
        <taxon>Hexapoda</taxon>
        <taxon>Insecta</taxon>
        <taxon>Pterygota</taxon>
        <taxon>Neoptera</taxon>
        <taxon>Polyneoptera</taxon>
        <taxon>Phasmatodea</taxon>
        <taxon>Timematodea</taxon>
        <taxon>Timematoidea</taxon>
        <taxon>Timematidae</taxon>
        <taxon>Timema</taxon>
    </lineage>
</organism>
<dbReference type="PANTHER" id="PTHR21324:SF2">
    <property type="entry name" value="EG:22E5.9 PROTEIN"/>
    <property type="match status" value="1"/>
</dbReference>